<comment type="caution">
    <text evidence="1">The sequence shown here is derived from an EMBL/GenBank/DDBJ whole genome shotgun (WGS) entry which is preliminary data.</text>
</comment>
<keyword evidence="2" id="KW-1185">Reference proteome</keyword>
<dbReference type="EMBL" id="JACVVD010000033">
    <property type="protein sequence ID" value="MBD0384887.1"/>
    <property type="molecule type" value="Genomic_DNA"/>
</dbReference>
<dbReference type="AlphaFoldDB" id="A0A926KVC7"/>
<sequence length="184" mass="21602">MQTGRIVQSIHEYLRYGNLLKRRRGIMDNSLKELAEETLKYLCIGSQIEGIKFYGTQILISESETNGHRIDGQIYLNIESRFKIYESYPEYIPHHEDELPDMDWIDGYKILCELRLKRITNVKLGEFIPHLFIYFQTGEVLFIFGHNAKYESWQLGVWNNSNKDEHWDVIAVPGNNIAVFTPLS</sequence>
<proteinExistence type="predicted"/>
<dbReference type="RefSeq" id="WP_188178643.1">
    <property type="nucleotide sequence ID" value="NZ_JACVVD010000033.1"/>
</dbReference>
<name>A0A926KVC7_9BACL</name>
<evidence type="ECO:0000313" key="1">
    <source>
        <dbReference type="EMBL" id="MBD0384887.1"/>
    </source>
</evidence>
<protein>
    <submittedName>
        <fullName evidence="1">Uncharacterized protein</fullName>
    </submittedName>
</protein>
<gene>
    <name evidence="1" type="ORF">ICC18_33300</name>
</gene>
<accession>A0A926KVC7</accession>
<dbReference type="Proteomes" id="UP000650466">
    <property type="component" value="Unassembled WGS sequence"/>
</dbReference>
<reference evidence="1" key="1">
    <citation type="submission" date="2020-09" db="EMBL/GenBank/DDBJ databases">
        <title>Draft Genome Sequence of Paenibacillus sp. WST5.</title>
        <authorList>
            <person name="Bao Z."/>
        </authorList>
    </citation>
    <scope>NUCLEOTIDE SEQUENCE</scope>
    <source>
        <strain evidence="1">WST5</strain>
    </source>
</reference>
<evidence type="ECO:0000313" key="2">
    <source>
        <dbReference type="Proteomes" id="UP000650466"/>
    </source>
</evidence>
<organism evidence="1 2">
    <name type="scientific">Paenibacillus sedimenti</name>
    <dbReference type="NCBI Taxonomy" id="2770274"/>
    <lineage>
        <taxon>Bacteria</taxon>
        <taxon>Bacillati</taxon>
        <taxon>Bacillota</taxon>
        <taxon>Bacilli</taxon>
        <taxon>Bacillales</taxon>
        <taxon>Paenibacillaceae</taxon>
        <taxon>Paenibacillus</taxon>
    </lineage>
</organism>